<gene>
    <name evidence="9" type="primary">LOC120268656</name>
</gene>
<accession>A0AB40BZD9</accession>
<dbReference type="AlphaFoldDB" id="A0AB40BZD9"/>
<proteinExistence type="predicted"/>
<dbReference type="GO" id="GO:0009788">
    <property type="term" value="P:negative regulation of abscisic acid-activated signaling pathway"/>
    <property type="evidence" value="ECO:0007669"/>
    <property type="project" value="InterPro"/>
</dbReference>
<dbReference type="RefSeq" id="XP_039131896.1">
    <property type="nucleotide sequence ID" value="XM_039275962.1"/>
</dbReference>
<dbReference type="PROSITE" id="PS50157">
    <property type="entry name" value="ZINC_FINGER_C2H2_2"/>
    <property type="match status" value="1"/>
</dbReference>
<reference evidence="9" key="1">
    <citation type="submission" date="2025-08" db="UniProtKB">
        <authorList>
            <consortium name="RefSeq"/>
        </authorList>
    </citation>
    <scope>IDENTIFICATION</scope>
</reference>
<evidence type="ECO:0000256" key="5">
    <source>
        <dbReference type="ARBA" id="ARBA00023242"/>
    </source>
</evidence>
<evidence type="ECO:0000256" key="4">
    <source>
        <dbReference type="ARBA" id="ARBA00022833"/>
    </source>
</evidence>
<comment type="subcellular location">
    <subcellularLocation>
        <location evidence="1">Nucleus</location>
    </subcellularLocation>
</comment>
<keyword evidence="4" id="KW-0862">Zinc</keyword>
<evidence type="ECO:0000313" key="9">
    <source>
        <dbReference type="RefSeq" id="XP_039131896.1"/>
    </source>
</evidence>
<dbReference type="FunFam" id="3.30.160.60:FF:001366">
    <property type="entry name" value="Zinc finger protein 2"/>
    <property type="match status" value="1"/>
</dbReference>
<sequence length="208" mass="23099">MEKNIIIQEGVDDQEGKENHSLDLSLSLLSSTTSFESVRQSKETEQRVFSCNYCHRQFYSSQALGGHQNAHKRERTLAKRVDRAHDLLTHDDEYYSMQSHATRSTVGSSGSRVLGIHAHSMIHKPYNVTDLFYRRHGWMAVGRPAEIGRRPLNLESISFKMAGVRFDQPVSAGVLPWSGGGDGGGASGGEISGVRLEDSQKIDLTLKL</sequence>
<dbReference type="GO" id="GO:0008270">
    <property type="term" value="F:zinc ion binding"/>
    <property type="evidence" value="ECO:0007669"/>
    <property type="project" value="UniProtKB-KW"/>
</dbReference>
<dbReference type="SUPFAM" id="SSF57667">
    <property type="entry name" value="beta-beta-alpha zinc fingers"/>
    <property type="match status" value="1"/>
</dbReference>
<dbReference type="GeneID" id="120268656"/>
<feature type="domain" description="C2H2-type" evidence="7">
    <location>
        <begin position="49"/>
        <end position="76"/>
    </location>
</feature>
<dbReference type="PANTHER" id="PTHR47287:SF15">
    <property type="entry name" value="ZINC FINGER PROTEIN 3-LIKE"/>
    <property type="match status" value="1"/>
</dbReference>
<evidence type="ECO:0000256" key="1">
    <source>
        <dbReference type="ARBA" id="ARBA00004123"/>
    </source>
</evidence>
<name>A0AB40BZD9_DIOCR</name>
<dbReference type="Gene3D" id="3.30.160.60">
    <property type="entry name" value="Classic Zinc Finger"/>
    <property type="match status" value="1"/>
</dbReference>
<dbReference type="InterPro" id="IPR013087">
    <property type="entry name" value="Znf_C2H2_type"/>
</dbReference>
<dbReference type="InterPro" id="IPR044246">
    <property type="entry name" value="ZFP3-like"/>
</dbReference>
<keyword evidence="2" id="KW-0479">Metal-binding</keyword>
<keyword evidence="8" id="KW-1185">Reference proteome</keyword>
<evidence type="ECO:0000256" key="3">
    <source>
        <dbReference type="ARBA" id="ARBA00022771"/>
    </source>
</evidence>
<organism evidence="8 9">
    <name type="scientific">Dioscorea cayennensis subsp. rotundata</name>
    <name type="common">White Guinea yam</name>
    <name type="synonym">Dioscorea rotundata</name>
    <dbReference type="NCBI Taxonomy" id="55577"/>
    <lineage>
        <taxon>Eukaryota</taxon>
        <taxon>Viridiplantae</taxon>
        <taxon>Streptophyta</taxon>
        <taxon>Embryophyta</taxon>
        <taxon>Tracheophyta</taxon>
        <taxon>Spermatophyta</taxon>
        <taxon>Magnoliopsida</taxon>
        <taxon>Liliopsida</taxon>
        <taxon>Dioscoreales</taxon>
        <taxon>Dioscoreaceae</taxon>
        <taxon>Dioscorea</taxon>
    </lineage>
</organism>
<dbReference type="GO" id="GO:0005634">
    <property type="term" value="C:nucleus"/>
    <property type="evidence" value="ECO:0007669"/>
    <property type="project" value="UniProtKB-SubCell"/>
</dbReference>
<evidence type="ECO:0000313" key="8">
    <source>
        <dbReference type="Proteomes" id="UP001515500"/>
    </source>
</evidence>
<protein>
    <submittedName>
        <fullName evidence="9">Zinc finger protein 3-like</fullName>
    </submittedName>
</protein>
<dbReference type="Proteomes" id="UP001515500">
    <property type="component" value="Chromosome 9"/>
</dbReference>
<keyword evidence="5" id="KW-0539">Nucleus</keyword>
<evidence type="ECO:0000256" key="2">
    <source>
        <dbReference type="ARBA" id="ARBA00022723"/>
    </source>
</evidence>
<evidence type="ECO:0000256" key="6">
    <source>
        <dbReference type="PROSITE-ProRule" id="PRU00042"/>
    </source>
</evidence>
<dbReference type="InterPro" id="IPR036236">
    <property type="entry name" value="Znf_C2H2_sf"/>
</dbReference>
<evidence type="ECO:0000259" key="7">
    <source>
        <dbReference type="PROSITE" id="PS50157"/>
    </source>
</evidence>
<dbReference type="Pfam" id="PF13912">
    <property type="entry name" value="zf-C2H2_6"/>
    <property type="match status" value="1"/>
</dbReference>
<dbReference type="PROSITE" id="PS00028">
    <property type="entry name" value="ZINC_FINGER_C2H2_1"/>
    <property type="match status" value="1"/>
</dbReference>
<dbReference type="PANTHER" id="PTHR47287">
    <property type="entry name" value="C2H2 AND C2HC ZINC FINGERS SUPERFAMILY PROTEIN"/>
    <property type="match status" value="1"/>
</dbReference>
<keyword evidence="3 6" id="KW-0863">Zinc-finger</keyword>